<proteinExistence type="predicted"/>
<keyword evidence="2" id="KW-1185">Reference proteome</keyword>
<protein>
    <submittedName>
        <fullName evidence="1">Uncharacterized protein</fullName>
    </submittedName>
</protein>
<dbReference type="EMBL" id="CM018038">
    <property type="protein sequence ID" value="KAA8537947.1"/>
    <property type="molecule type" value="Genomic_DNA"/>
</dbReference>
<reference evidence="1 2" key="1">
    <citation type="submission" date="2019-09" db="EMBL/GenBank/DDBJ databases">
        <title>A chromosome-level genome assembly of the Chinese tupelo Nyssa sinensis.</title>
        <authorList>
            <person name="Yang X."/>
            <person name="Kang M."/>
            <person name="Yang Y."/>
            <person name="Xiong H."/>
            <person name="Wang M."/>
            <person name="Zhang Z."/>
            <person name="Wang Z."/>
            <person name="Wu H."/>
            <person name="Ma T."/>
            <person name="Liu J."/>
            <person name="Xi Z."/>
        </authorList>
    </citation>
    <scope>NUCLEOTIDE SEQUENCE [LARGE SCALE GENOMIC DNA]</scope>
    <source>
        <strain evidence="1">J267</strain>
        <tissue evidence="1">Leaf</tissue>
    </source>
</reference>
<evidence type="ECO:0000313" key="1">
    <source>
        <dbReference type="EMBL" id="KAA8537947.1"/>
    </source>
</evidence>
<evidence type="ECO:0000313" key="2">
    <source>
        <dbReference type="Proteomes" id="UP000325577"/>
    </source>
</evidence>
<accession>A0A5J5B886</accession>
<dbReference type="AlphaFoldDB" id="A0A5J5B886"/>
<dbReference type="Proteomes" id="UP000325577">
    <property type="component" value="Linkage Group LG15"/>
</dbReference>
<organism evidence="1 2">
    <name type="scientific">Nyssa sinensis</name>
    <dbReference type="NCBI Taxonomy" id="561372"/>
    <lineage>
        <taxon>Eukaryota</taxon>
        <taxon>Viridiplantae</taxon>
        <taxon>Streptophyta</taxon>
        <taxon>Embryophyta</taxon>
        <taxon>Tracheophyta</taxon>
        <taxon>Spermatophyta</taxon>
        <taxon>Magnoliopsida</taxon>
        <taxon>eudicotyledons</taxon>
        <taxon>Gunneridae</taxon>
        <taxon>Pentapetalae</taxon>
        <taxon>asterids</taxon>
        <taxon>Cornales</taxon>
        <taxon>Nyssaceae</taxon>
        <taxon>Nyssa</taxon>
    </lineage>
</organism>
<name>A0A5J5B886_9ASTE</name>
<gene>
    <name evidence="1" type="ORF">F0562_027473</name>
</gene>
<sequence length="180" mass="19556">MSITLLRVPQARAFCPAREAGIDPLNLNKSAMFRLGIPLNVLPDLEGVRTFSSDFYDGFVKTIFDDLARNESFINNVSRLNLLADNGDAPKFPSKLTLDVIPKDLVVGVLLTAVGPSGRPCNHEDKPSGLLPKAVSKQVYHVLHDLGLNNTSFDSPGNDEVTVGDLVRPLPIEGDSQCYP</sequence>